<keyword evidence="3" id="KW-1185">Reference proteome</keyword>
<gene>
    <name evidence="2" type="ordered locus">Csal_1413</name>
</gene>
<dbReference type="eggNOG" id="COG4126">
    <property type="taxonomic scope" value="Bacteria"/>
</dbReference>
<dbReference type="PANTHER" id="PTHR28047:SF5">
    <property type="entry name" value="PROTEIN DCG1"/>
    <property type="match status" value="1"/>
</dbReference>
<name>Q1QXP1_CHRI1</name>
<dbReference type="OrthoDB" id="9791723at2"/>
<comment type="similarity">
    <text evidence="1">Belongs to the HyuE racemase family.</text>
</comment>
<sequence>MQLCWIHPTPRTTELEALWQALATSMSAIVAPGNRLDFRFLENSGGFTRSLYAEHLNSVLMVEAAIQAQDEDYDGVLLGCWNDPLWEAREMLDIPVASVGEQSLLAALTMGHRFAVVTVAEKTAFAIERDIQAYGLSERAIRQPVRTIRPFSDTNLLKESLTHPESRFLPRFENVARQCIADGAEIILVGCAYYGPLLRRAGHYQITGTAVPIVDASAIAVKYLEAMTGVAQTTSLVKSYANAFAGVPSTAIEGGRDALSLR</sequence>
<dbReference type="InterPro" id="IPR015942">
    <property type="entry name" value="Asp/Glu/hydantoin_racemase"/>
</dbReference>
<dbReference type="InterPro" id="IPR053714">
    <property type="entry name" value="Iso_Racemase_Enz_sf"/>
</dbReference>
<dbReference type="STRING" id="290398.Csal_1413"/>
<dbReference type="InterPro" id="IPR052186">
    <property type="entry name" value="Hydantoin_racemase-like"/>
</dbReference>
<dbReference type="RefSeq" id="WP_011506713.1">
    <property type="nucleotide sequence ID" value="NC_007963.1"/>
</dbReference>
<dbReference type="KEGG" id="csa:Csal_1413"/>
<proteinExistence type="inferred from homology"/>
<dbReference type="Pfam" id="PF01177">
    <property type="entry name" value="Asp_Glu_race"/>
    <property type="match status" value="1"/>
</dbReference>
<dbReference type="Gene3D" id="3.40.50.12500">
    <property type="match status" value="1"/>
</dbReference>
<dbReference type="GeneID" id="95334142"/>
<dbReference type="GO" id="GO:0047661">
    <property type="term" value="F:amino-acid racemase activity"/>
    <property type="evidence" value="ECO:0007669"/>
    <property type="project" value="InterPro"/>
</dbReference>
<dbReference type="PANTHER" id="PTHR28047">
    <property type="entry name" value="PROTEIN DCG1"/>
    <property type="match status" value="1"/>
</dbReference>
<dbReference type="HOGENOM" id="CLU_053002_3_0_6"/>
<dbReference type="Proteomes" id="UP000000239">
    <property type="component" value="Chromosome"/>
</dbReference>
<dbReference type="EMBL" id="CP000285">
    <property type="protein sequence ID" value="ABE58767.1"/>
    <property type="molecule type" value="Genomic_DNA"/>
</dbReference>
<reference evidence="2 3" key="1">
    <citation type="journal article" date="2011" name="Stand. Genomic Sci.">
        <title>Complete genome sequence of the halophilic and highly halotolerant Chromohalobacter salexigens type strain (1H11(T)).</title>
        <authorList>
            <person name="Copeland A."/>
            <person name="O'Connor K."/>
            <person name="Lucas S."/>
            <person name="Lapidus A."/>
            <person name="Berry K.W."/>
            <person name="Detter J.C."/>
            <person name="Del Rio T.G."/>
            <person name="Hammon N."/>
            <person name="Dalin E."/>
            <person name="Tice H."/>
            <person name="Pitluck S."/>
            <person name="Bruce D."/>
            <person name="Goodwin L."/>
            <person name="Han C."/>
            <person name="Tapia R."/>
            <person name="Saunders E."/>
            <person name="Schmutz J."/>
            <person name="Brettin T."/>
            <person name="Larimer F."/>
            <person name="Land M."/>
            <person name="Hauser L."/>
            <person name="Vargas C."/>
            <person name="Nieto J.J."/>
            <person name="Kyrpides N.C."/>
            <person name="Ivanova N."/>
            <person name="Goker M."/>
            <person name="Klenk H.P."/>
            <person name="Csonka L.N."/>
            <person name="Woyke T."/>
        </authorList>
    </citation>
    <scope>NUCLEOTIDE SEQUENCE [LARGE SCALE GENOMIC DNA]</scope>
    <source>
        <strain evidence="3">ATCC BAA-138 / DSM 3043 / CIP 106854 / NCIMB 13768 / 1H11</strain>
    </source>
</reference>
<evidence type="ECO:0000313" key="2">
    <source>
        <dbReference type="EMBL" id="ABE58767.1"/>
    </source>
</evidence>
<organism evidence="2 3">
    <name type="scientific">Chromohalobacter israelensis (strain ATCC BAA-138 / DSM 3043 / CIP 106854 / NCIMB 13768 / 1H11)</name>
    <name type="common">Chromohalobacter salexigens</name>
    <dbReference type="NCBI Taxonomy" id="290398"/>
    <lineage>
        <taxon>Bacteria</taxon>
        <taxon>Pseudomonadati</taxon>
        <taxon>Pseudomonadota</taxon>
        <taxon>Gammaproteobacteria</taxon>
        <taxon>Oceanospirillales</taxon>
        <taxon>Halomonadaceae</taxon>
        <taxon>Chromohalobacter</taxon>
    </lineage>
</organism>
<accession>Q1QXP1</accession>
<dbReference type="AlphaFoldDB" id="Q1QXP1"/>
<protein>
    <submittedName>
        <fullName evidence="2">Hydantoin racemase-like protein</fullName>
    </submittedName>
</protein>
<evidence type="ECO:0000313" key="3">
    <source>
        <dbReference type="Proteomes" id="UP000000239"/>
    </source>
</evidence>
<evidence type="ECO:0000256" key="1">
    <source>
        <dbReference type="ARBA" id="ARBA00038414"/>
    </source>
</evidence>